<evidence type="ECO:0000256" key="5">
    <source>
        <dbReference type="ARBA" id="ARBA00023242"/>
    </source>
</evidence>
<evidence type="ECO:0000313" key="9">
    <source>
        <dbReference type="EMBL" id="CAB3383110.1"/>
    </source>
</evidence>
<feature type="compositionally biased region" description="Acidic residues" evidence="6">
    <location>
        <begin position="120"/>
        <end position="138"/>
    </location>
</feature>
<evidence type="ECO:0000256" key="4">
    <source>
        <dbReference type="ARBA" id="ARBA00022833"/>
    </source>
</evidence>
<dbReference type="AlphaFoldDB" id="A0A8S1DQW1"/>
<evidence type="ECO:0000256" key="6">
    <source>
        <dbReference type="SAM" id="MobiDB-lite"/>
    </source>
</evidence>
<evidence type="ECO:0000313" key="10">
    <source>
        <dbReference type="Proteomes" id="UP000494165"/>
    </source>
</evidence>
<sequence>MQPATVVKREKQREFYGRSKCRGCNALIENRLLRLGICTQLSYWFHKDCFFKRHKPGSTNDILNFNKLRAEDQTYVRANIGTNHETKGENKIKKPGKKGPAKGKEVAVAKKSSQDGSSVDGDEETNDSSESDVDASSEDEGKEKNAVKAKPARRNTKTVGDKSKFMIDYSLSERSTCCSCHEKIGKSIVRIARMDYTSNKGNALNGIPRWYHVQCFASNRDFFEFWDGADCLPGFFALKAQDQKELAQLLPEMTTEMIIAQGASQWKIQKIASHRLQKLKTLLAGLTVKDYERILKHNKQEIPAKAKKSALLDLLIAAAKHGVVVSCPECKSKGNVNKTVTNLYKCFNTKDGENCTYESLEPPRTELKIPKPLRDEFDFFNNYKFTVQEKAEETENQMPTPTTWLNINAPEFVPREKVFVPKGPLNGQEFVVIGVAHAKERIKQLGGRVVTFINGRTKAVVTNQASIKAFQEKNKNRFNYIEQFSTPIVGEDFLDHVGTARLKDLLRRYDMAAQWIYDIGDSFLNEKYGPWGRNWW</sequence>
<dbReference type="GO" id="GO:0008270">
    <property type="term" value="F:zinc ion binding"/>
    <property type="evidence" value="ECO:0007669"/>
    <property type="project" value="UniProtKB-KW"/>
</dbReference>
<feature type="region of interest" description="Disordered" evidence="6">
    <location>
        <begin position="79"/>
        <end position="157"/>
    </location>
</feature>
<reference evidence="9 10" key="1">
    <citation type="submission" date="2020-04" db="EMBL/GenBank/DDBJ databases">
        <authorList>
            <person name="Alioto T."/>
            <person name="Alioto T."/>
            <person name="Gomez Garrido J."/>
        </authorList>
    </citation>
    <scope>NUCLEOTIDE SEQUENCE [LARGE SCALE GENOMIC DNA]</scope>
</reference>
<dbReference type="GO" id="GO:0005634">
    <property type="term" value="C:nucleus"/>
    <property type="evidence" value="ECO:0007669"/>
    <property type="project" value="UniProtKB-SubCell"/>
</dbReference>
<keyword evidence="3" id="KW-0863">Zinc-finger</keyword>
<protein>
    <recommendedName>
        <fullName evidence="11">PARP-type domain-containing protein</fullName>
    </recommendedName>
</protein>
<feature type="domain" description="PARP-type" evidence="7">
    <location>
        <begin position="17"/>
        <end position="84"/>
    </location>
</feature>
<proteinExistence type="predicted"/>
<organism evidence="9 10">
    <name type="scientific">Cloeon dipterum</name>
    <dbReference type="NCBI Taxonomy" id="197152"/>
    <lineage>
        <taxon>Eukaryota</taxon>
        <taxon>Metazoa</taxon>
        <taxon>Ecdysozoa</taxon>
        <taxon>Arthropoda</taxon>
        <taxon>Hexapoda</taxon>
        <taxon>Insecta</taxon>
        <taxon>Pterygota</taxon>
        <taxon>Palaeoptera</taxon>
        <taxon>Ephemeroptera</taxon>
        <taxon>Pisciforma</taxon>
        <taxon>Baetidae</taxon>
        <taxon>Cloeon</taxon>
    </lineage>
</organism>
<evidence type="ECO:0000256" key="2">
    <source>
        <dbReference type="ARBA" id="ARBA00022723"/>
    </source>
</evidence>
<evidence type="ECO:0000259" key="8">
    <source>
        <dbReference type="PROSITE" id="PS50172"/>
    </source>
</evidence>
<dbReference type="PROSITE" id="PS52007">
    <property type="entry name" value="PADR1"/>
    <property type="match status" value="1"/>
</dbReference>
<dbReference type="PROSITE" id="PS50064">
    <property type="entry name" value="ZF_PARP_2"/>
    <property type="match status" value="2"/>
</dbReference>
<dbReference type="SUPFAM" id="SSF57716">
    <property type="entry name" value="Glucocorticoid receptor-like (DNA-binding domain)"/>
    <property type="match status" value="2"/>
</dbReference>
<keyword evidence="5" id="KW-0539">Nucleus</keyword>
<keyword evidence="10" id="KW-1185">Reference proteome</keyword>
<dbReference type="Gene3D" id="3.40.50.10190">
    <property type="entry name" value="BRCT domain"/>
    <property type="match status" value="1"/>
</dbReference>
<evidence type="ECO:0000256" key="3">
    <source>
        <dbReference type="ARBA" id="ARBA00022771"/>
    </source>
</evidence>
<dbReference type="Gene3D" id="3.90.640.80">
    <property type="match status" value="1"/>
</dbReference>
<dbReference type="EMBL" id="CADEPI010000295">
    <property type="protein sequence ID" value="CAB3383110.1"/>
    <property type="molecule type" value="Genomic_DNA"/>
</dbReference>
<gene>
    <name evidence="9" type="ORF">CLODIP_2_CD08614</name>
</gene>
<dbReference type="InterPro" id="IPR036420">
    <property type="entry name" value="BRCT_dom_sf"/>
</dbReference>
<dbReference type="SMART" id="SM01336">
    <property type="entry name" value="zf-PARP"/>
    <property type="match status" value="2"/>
</dbReference>
<name>A0A8S1DQW1_9INSE</name>
<evidence type="ECO:0008006" key="11">
    <source>
        <dbReference type="Google" id="ProtNLM"/>
    </source>
</evidence>
<comment type="caution">
    <text evidence="9">The sequence shown here is derived from an EMBL/GenBank/DDBJ whole genome shotgun (WGS) entry which is preliminary data.</text>
</comment>
<dbReference type="InterPro" id="IPR001510">
    <property type="entry name" value="Znf_PARP"/>
</dbReference>
<dbReference type="Gene3D" id="3.30.1740.10">
    <property type="entry name" value="Zinc finger, PARP-type"/>
    <property type="match status" value="2"/>
</dbReference>
<accession>A0A8S1DQW1</accession>
<feature type="domain" description="PARP-type" evidence="7">
    <location>
        <begin position="165"/>
        <end position="254"/>
    </location>
</feature>
<dbReference type="InterPro" id="IPR001357">
    <property type="entry name" value="BRCT_dom"/>
</dbReference>
<feature type="domain" description="BRCT" evidence="8">
    <location>
        <begin position="420"/>
        <end position="494"/>
    </location>
</feature>
<dbReference type="PROSITE" id="PS50172">
    <property type="entry name" value="BRCT"/>
    <property type="match status" value="1"/>
</dbReference>
<keyword evidence="4" id="KW-0862">Zinc</keyword>
<comment type="subcellular location">
    <subcellularLocation>
        <location evidence="1">Nucleus</location>
    </subcellularLocation>
</comment>
<evidence type="ECO:0000256" key="1">
    <source>
        <dbReference type="ARBA" id="ARBA00004123"/>
    </source>
</evidence>
<dbReference type="Proteomes" id="UP000494165">
    <property type="component" value="Unassembled WGS sequence"/>
</dbReference>
<evidence type="ECO:0000259" key="7">
    <source>
        <dbReference type="PROSITE" id="PS50064"/>
    </source>
</evidence>
<keyword evidence="2" id="KW-0479">Metal-binding</keyword>
<dbReference type="GO" id="GO:0003677">
    <property type="term" value="F:DNA binding"/>
    <property type="evidence" value="ECO:0007669"/>
    <property type="project" value="InterPro"/>
</dbReference>
<dbReference type="InterPro" id="IPR036957">
    <property type="entry name" value="Znf_PARP_sf"/>
</dbReference>
<dbReference type="Pfam" id="PF00645">
    <property type="entry name" value="zf-PARP"/>
    <property type="match status" value="1"/>
</dbReference>